<evidence type="ECO:0000313" key="1">
    <source>
        <dbReference type="EMBL" id="CAF1213578.1"/>
    </source>
</evidence>
<sequence>MECRLVLNNLTDRDLTNDYMRGLLHQQLKYQKYRRVPARNGKSIFYLFFQKEEDTYAALRAAKSIKEISLVRYNPLNPMISELPFRPFPPQHIIDICRYALRKYLDKFNNVGLFKTFIRRLAEQIMAQYIKKGEIHERIEKLFTWWWMNEKFIVKDNYSMQKLLDVFFS</sequence>
<gene>
    <name evidence="1" type="ORF">IZO911_LOCUS29311</name>
    <name evidence="2" type="ORF">KXQ929_LOCUS22592</name>
</gene>
<reference evidence="1" key="1">
    <citation type="submission" date="2021-02" db="EMBL/GenBank/DDBJ databases">
        <authorList>
            <person name="Nowell W R."/>
        </authorList>
    </citation>
    <scope>NUCLEOTIDE SEQUENCE</scope>
</reference>
<organism evidence="1 3">
    <name type="scientific">Adineta steineri</name>
    <dbReference type="NCBI Taxonomy" id="433720"/>
    <lineage>
        <taxon>Eukaryota</taxon>
        <taxon>Metazoa</taxon>
        <taxon>Spiralia</taxon>
        <taxon>Gnathifera</taxon>
        <taxon>Rotifera</taxon>
        <taxon>Eurotatoria</taxon>
        <taxon>Bdelloidea</taxon>
        <taxon>Adinetida</taxon>
        <taxon>Adinetidae</taxon>
        <taxon>Adineta</taxon>
    </lineage>
</organism>
<evidence type="ECO:0000313" key="3">
    <source>
        <dbReference type="Proteomes" id="UP000663860"/>
    </source>
</evidence>
<evidence type="ECO:0000313" key="2">
    <source>
        <dbReference type="EMBL" id="CAF3896790.1"/>
    </source>
</evidence>
<dbReference type="Proteomes" id="UP000663860">
    <property type="component" value="Unassembled WGS sequence"/>
</dbReference>
<dbReference type="EMBL" id="CAJNOE010000434">
    <property type="protein sequence ID" value="CAF1213578.1"/>
    <property type="molecule type" value="Genomic_DNA"/>
</dbReference>
<protein>
    <submittedName>
        <fullName evidence="1">Uncharacterized protein</fullName>
    </submittedName>
</protein>
<name>A0A814XAG1_9BILA</name>
<dbReference type="EMBL" id="CAJOBB010001735">
    <property type="protein sequence ID" value="CAF3896790.1"/>
    <property type="molecule type" value="Genomic_DNA"/>
</dbReference>
<comment type="caution">
    <text evidence="1">The sequence shown here is derived from an EMBL/GenBank/DDBJ whole genome shotgun (WGS) entry which is preliminary data.</text>
</comment>
<proteinExistence type="predicted"/>
<accession>A0A814XAG1</accession>
<dbReference type="AlphaFoldDB" id="A0A814XAG1"/>
<dbReference type="Proteomes" id="UP000663868">
    <property type="component" value="Unassembled WGS sequence"/>
</dbReference>